<dbReference type="Pfam" id="PF01636">
    <property type="entry name" value="APH"/>
    <property type="match status" value="1"/>
</dbReference>
<dbReference type="EMBL" id="SORF01000007">
    <property type="protein sequence ID" value="TDY46338.1"/>
    <property type="molecule type" value="Genomic_DNA"/>
</dbReference>
<evidence type="ECO:0000313" key="2">
    <source>
        <dbReference type="EMBL" id="TDY46338.1"/>
    </source>
</evidence>
<organism evidence="2 3">
    <name type="scientific">Alicyclobacillus sacchari</name>
    <dbReference type="NCBI Taxonomy" id="392010"/>
    <lineage>
        <taxon>Bacteria</taxon>
        <taxon>Bacillati</taxon>
        <taxon>Bacillota</taxon>
        <taxon>Bacilli</taxon>
        <taxon>Bacillales</taxon>
        <taxon>Alicyclobacillaceae</taxon>
        <taxon>Alicyclobacillus</taxon>
    </lineage>
</organism>
<gene>
    <name evidence="2" type="ORF">C7445_107119</name>
</gene>
<dbReference type="RefSeq" id="WP_284199414.1">
    <property type="nucleotide sequence ID" value="NZ_BSUS01000001.1"/>
</dbReference>
<dbReference type="InterPro" id="IPR052898">
    <property type="entry name" value="ACAD10-like"/>
</dbReference>
<dbReference type="InterPro" id="IPR002575">
    <property type="entry name" value="Aminoglycoside_PTrfase"/>
</dbReference>
<dbReference type="GO" id="GO:0016301">
    <property type="term" value="F:kinase activity"/>
    <property type="evidence" value="ECO:0007669"/>
    <property type="project" value="UniProtKB-KW"/>
</dbReference>
<dbReference type="Gene3D" id="3.30.200.20">
    <property type="entry name" value="Phosphorylase Kinase, domain 1"/>
    <property type="match status" value="1"/>
</dbReference>
<reference evidence="2 3" key="1">
    <citation type="submission" date="2019-03" db="EMBL/GenBank/DDBJ databases">
        <title>Genomic Encyclopedia of Type Strains, Phase IV (KMG-IV): sequencing the most valuable type-strain genomes for metagenomic binning, comparative biology and taxonomic classification.</title>
        <authorList>
            <person name="Goeker M."/>
        </authorList>
    </citation>
    <scope>NUCLEOTIDE SEQUENCE [LARGE SCALE GENOMIC DNA]</scope>
    <source>
        <strain evidence="2 3">DSM 17974</strain>
    </source>
</reference>
<dbReference type="Proteomes" id="UP000294581">
    <property type="component" value="Unassembled WGS sequence"/>
</dbReference>
<evidence type="ECO:0000313" key="3">
    <source>
        <dbReference type="Proteomes" id="UP000294581"/>
    </source>
</evidence>
<protein>
    <submittedName>
        <fullName evidence="2">Aminoglycoside phosphotransferase (APT) family kinase protein</fullName>
    </submittedName>
</protein>
<keyword evidence="2" id="KW-0808">Transferase</keyword>
<dbReference type="PANTHER" id="PTHR47829">
    <property type="entry name" value="HYDROLASE, PUTATIVE (AFU_ORTHOLOGUE AFUA_1G12880)-RELATED"/>
    <property type="match status" value="1"/>
</dbReference>
<name>A0A4V3HEC7_9BACL</name>
<dbReference type="AlphaFoldDB" id="A0A4V3HEC7"/>
<keyword evidence="2" id="KW-0418">Kinase</keyword>
<dbReference type="CDD" id="cd05154">
    <property type="entry name" value="ACAD10_11_N-like"/>
    <property type="match status" value="1"/>
</dbReference>
<proteinExistence type="predicted"/>
<comment type="caution">
    <text evidence="2">The sequence shown here is derived from an EMBL/GenBank/DDBJ whole genome shotgun (WGS) entry which is preliminary data.</text>
</comment>
<dbReference type="InterPro" id="IPR041726">
    <property type="entry name" value="ACAD10_11_N"/>
</dbReference>
<dbReference type="InterPro" id="IPR011009">
    <property type="entry name" value="Kinase-like_dom_sf"/>
</dbReference>
<sequence>MMNIHDIPGTMAVRSEDAFDTKAVLAYLVQQQLVPADASANLEVVQFPTGASNLTYLLQCGSWVAVLRRPPHGPLPPRAHDMKREAAFLAKLHPHFPKAPQPYSFCEDTSVIGVPFFLMEYRPGICIDMAFPPHVPYTPAKAKAVSEQAVLALVDLHSVDVAATELTSFGHPEGFLQRQVDGWIERFRRSDIGEPVPGADALMAWLTRKIPDTHSYTVIHNDFKLNNLLFDPNSLTEIVGIVDWEMATIGDPLFDLGVMLSYWVEASDPEPLRSLLPSATVLPGFLRRDEIVQLYARTSGRPVDHLVFYQVLGTFKLAVIIQQIYVRYKMGKTTDPRFAQFGDAIRTLMDHAVHTAGL</sequence>
<dbReference type="PANTHER" id="PTHR47829:SF1">
    <property type="entry name" value="HAD FAMILY PHOSPHATASE"/>
    <property type="match status" value="1"/>
</dbReference>
<evidence type="ECO:0000259" key="1">
    <source>
        <dbReference type="Pfam" id="PF01636"/>
    </source>
</evidence>
<feature type="domain" description="Aminoglycoside phosphotransferase" evidence="1">
    <location>
        <begin position="44"/>
        <end position="275"/>
    </location>
</feature>
<dbReference type="Gene3D" id="3.90.1200.10">
    <property type="match status" value="1"/>
</dbReference>
<accession>A0A4V3HEC7</accession>
<dbReference type="SUPFAM" id="SSF56112">
    <property type="entry name" value="Protein kinase-like (PK-like)"/>
    <property type="match status" value="1"/>
</dbReference>
<keyword evidence="3" id="KW-1185">Reference proteome</keyword>